<evidence type="ECO:0000313" key="3">
    <source>
        <dbReference type="EMBL" id="EFW93289.1"/>
    </source>
</evidence>
<proteinExistence type="predicted"/>
<dbReference type="EMBL" id="AEMG01000004">
    <property type="protein sequence ID" value="EFW93289.1"/>
    <property type="molecule type" value="Genomic_DNA"/>
</dbReference>
<feature type="domain" description="DUF7344" evidence="2">
    <location>
        <begin position="43"/>
        <end position="114"/>
    </location>
</feature>
<reference evidence="4" key="2">
    <citation type="submission" date="2016-11" db="EMBL/GenBank/DDBJ databases">
        <authorList>
            <person name="Jaros S."/>
            <person name="Januszkiewicz K."/>
            <person name="Wedrychowicz H."/>
        </authorList>
    </citation>
    <scope>NUCLEOTIDE SEQUENCE [LARGE SCALE GENOMIC DNA]</scope>
    <source>
        <strain evidence="4">DX253</strain>
    </source>
</reference>
<reference evidence="6" key="3">
    <citation type="submission" date="2016-11" db="EMBL/GenBank/DDBJ databases">
        <authorList>
            <person name="Varghese N."/>
            <person name="Submissions S."/>
        </authorList>
    </citation>
    <scope>NUCLEOTIDE SEQUENCE [LARGE SCALE GENOMIC DNA]</scope>
    <source>
        <strain evidence="6">DX253</strain>
    </source>
</reference>
<dbReference type="PATRIC" id="fig|797209.4.peg.1088"/>
<dbReference type="EMBL" id="FRAN01000002">
    <property type="protein sequence ID" value="SHK50348.1"/>
    <property type="molecule type" value="Genomic_DNA"/>
</dbReference>
<dbReference type="Proteomes" id="UP000184203">
    <property type="component" value="Unassembled WGS sequence"/>
</dbReference>
<organism evidence="3 5">
    <name type="scientific">Haladaptatus paucihalophilus DX253</name>
    <dbReference type="NCBI Taxonomy" id="797209"/>
    <lineage>
        <taxon>Archaea</taxon>
        <taxon>Methanobacteriati</taxon>
        <taxon>Methanobacteriota</taxon>
        <taxon>Stenosarchaea group</taxon>
        <taxon>Halobacteria</taxon>
        <taxon>Halobacteriales</taxon>
        <taxon>Haladaptataceae</taxon>
        <taxon>Haladaptatus</taxon>
    </lineage>
</organism>
<name>E7QQM5_HALPU</name>
<dbReference type="InterPro" id="IPR055768">
    <property type="entry name" value="DUF7344"/>
</dbReference>
<evidence type="ECO:0000313" key="5">
    <source>
        <dbReference type="Proteomes" id="UP000003751"/>
    </source>
</evidence>
<dbReference type="OrthoDB" id="247722at2157"/>
<feature type="region of interest" description="Disordered" evidence="1">
    <location>
        <begin position="1"/>
        <end position="20"/>
    </location>
</feature>
<gene>
    <name evidence="4" type="ORF">SAMN05444342_1479</name>
    <name evidence="3" type="ORF">ZOD2009_05477</name>
</gene>
<evidence type="ECO:0000259" key="2">
    <source>
        <dbReference type="Pfam" id="PF24035"/>
    </source>
</evidence>
<evidence type="ECO:0000256" key="1">
    <source>
        <dbReference type="SAM" id="MobiDB-lite"/>
    </source>
</evidence>
<evidence type="ECO:0000313" key="6">
    <source>
        <dbReference type="Proteomes" id="UP000184203"/>
    </source>
</evidence>
<dbReference type="Pfam" id="PF24035">
    <property type="entry name" value="DUF7344"/>
    <property type="match status" value="1"/>
</dbReference>
<sequence>MVEAPNDRRRTEATASVNRSTTVSDTVESLGLGVLLHIPPEIHDVLAAEPRQEIVAYLYRIEREVAIAELADYLAAADSEFDRQRVKTNLYHTHLPKLDTAEFIRWNRESGMVRLVR</sequence>
<accession>E7QQM5</accession>
<protein>
    <recommendedName>
        <fullName evidence="2">DUF7344 domain-containing protein</fullName>
    </recommendedName>
</protein>
<reference evidence="3 5" key="1">
    <citation type="journal article" date="2014" name="ISME J.">
        <title>Trehalose/2-sulfotrehalose biosynthesis and glycine-betaine uptake are widely spread mechanisms for osmoadaptation in the Halobacteriales.</title>
        <authorList>
            <person name="Youssef N.H."/>
            <person name="Savage-Ashlock K.N."/>
            <person name="McCully A.L."/>
            <person name="Luedtke B."/>
            <person name="Shaw E.I."/>
            <person name="Hoff W.D."/>
            <person name="Elshahed M.S."/>
        </authorList>
    </citation>
    <scope>NUCLEOTIDE SEQUENCE [LARGE SCALE GENOMIC DNA]</scope>
    <source>
        <strain evidence="3 5">DX253</strain>
    </source>
</reference>
<dbReference type="Proteomes" id="UP000003751">
    <property type="component" value="Unassembled WGS sequence"/>
</dbReference>
<feature type="compositionally biased region" description="Basic and acidic residues" evidence="1">
    <location>
        <begin position="1"/>
        <end position="12"/>
    </location>
</feature>
<dbReference type="STRING" id="797209.GCA_000376445_01210"/>
<evidence type="ECO:0000313" key="4">
    <source>
        <dbReference type="EMBL" id="SHK50348.1"/>
    </source>
</evidence>
<dbReference type="RefSeq" id="WP_007977767.1">
    <property type="nucleotide sequence ID" value="NZ_AEMG01000004.1"/>
</dbReference>
<keyword evidence="6" id="KW-1185">Reference proteome</keyword>
<dbReference type="AlphaFoldDB" id="E7QQM5"/>